<dbReference type="AlphaFoldDB" id="A0ABD3AE11"/>
<dbReference type="Proteomes" id="UP001630127">
    <property type="component" value="Unassembled WGS sequence"/>
</dbReference>
<evidence type="ECO:0000313" key="3">
    <source>
        <dbReference type="EMBL" id="KAL3529429.1"/>
    </source>
</evidence>
<feature type="signal peptide" evidence="2">
    <location>
        <begin position="1"/>
        <end position="18"/>
    </location>
</feature>
<proteinExistence type="predicted"/>
<accession>A0ABD3AE11</accession>
<evidence type="ECO:0000256" key="2">
    <source>
        <dbReference type="SAM" id="SignalP"/>
    </source>
</evidence>
<name>A0ABD3AE11_9GENT</name>
<organism evidence="3 4">
    <name type="scientific">Cinchona calisaya</name>
    <dbReference type="NCBI Taxonomy" id="153742"/>
    <lineage>
        <taxon>Eukaryota</taxon>
        <taxon>Viridiplantae</taxon>
        <taxon>Streptophyta</taxon>
        <taxon>Embryophyta</taxon>
        <taxon>Tracheophyta</taxon>
        <taxon>Spermatophyta</taxon>
        <taxon>Magnoliopsida</taxon>
        <taxon>eudicotyledons</taxon>
        <taxon>Gunneridae</taxon>
        <taxon>Pentapetalae</taxon>
        <taxon>asterids</taxon>
        <taxon>lamiids</taxon>
        <taxon>Gentianales</taxon>
        <taxon>Rubiaceae</taxon>
        <taxon>Cinchonoideae</taxon>
        <taxon>Cinchoneae</taxon>
        <taxon>Cinchona</taxon>
    </lineage>
</organism>
<dbReference type="GO" id="GO:0016020">
    <property type="term" value="C:membrane"/>
    <property type="evidence" value="ECO:0007669"/>
    <property type="project" value="UniProtKB-SubCell"/>
</dbReference>
<comment type="caution">
    <text evidence="3">The sequence shown here is derived from an EMBL/GenBank/DDBJ whole genome shotgun (WGS) entry which is preliminary data.</text>
</comment>
<keyword evidence="1" id="KW-0406">Ion transport</keyword>
<keyword evidence="1" id="KW-0813">Transport</keyword>
<dbReference type="SUPFAM" id="SSF81324">
    <property type="entry name" value="Voltage-gated potassium channels"/>
    <property type="match status" value="1"/>
</dbReference>
<keyword evidence="4" id="KW-1185">Reference proteome</keyword>
<reference evidence="3 4" key="1">
    <citation type="submission" date="2024-11" db="EMBL/GenBank/DDBJ databases">
        <title>A near-complete genome assembly of Cinchona calisaya.</title>
        <authorList>
            <person name="Lian D.C."/>
            <person name="Zhao X.W."/>
            <person name="Wei L."/>
        </authorList>
    </citation>
    <scope>NUCLEOTIDE SEQUENCE [LARGE SCALE GENOMIC DNA]</scope>
    <source>
        <tissue evidence="3">Nenye</tissue>
    </source>
</reference>
<keyword evidence="1" id="KW-0407">Ion channel</keyword>
<dbReference type="InterPro" id="IPR014710">
    <property type="entry name" value="RmlC-like_jellyroll"/>
</dbReference>
<keyword evidence="2" id="KW-0732">Signal</keyword>
<dbReference type="PANTHER" id="PTHR45651:SF11">
    <property type="entry name" value="CYCLIC NUCLEOTIDE-GATED ION CHANNEL 20, CHLOROPLASTIC-RELATED"/>
    <property type="match status" value="1"/>
</dbReference>
<gene>
    <name evidence="3" type="ORF">ACH5RR_008751</name>
</gene>
<sequence>MAIIGMGLLLFALLIGNMQNFLQSLGRRQNFYWKLEMSLRRRDVEQWMSHRRLQEELRRQVREAERYSWAATRGDVSGEELLTWCLEHSSINKDRRKLRIPGPNTVSNREVRCLTNVEAFILRAADLQEVTPLFSRFSRNPCVQGAIRHQSPHWRGLAARRIQVACKCRKKRLGRGDSS</sequence>
<dbReference type="EMBL" id="JBJUIK010000004">
    <property type="protein sequence ID" value="KAL3529429.1"/>
    <property type="molecule type" value="Genomic_DNA"/>
</dbReference>
<evidence type="ECO:0000256" key="1">
    <source>
        <dbReference type="ARBA" id="ARBA00023303"/>
    </source>
</evidence>
<dbReference type="PANTHER" id="PTHR45651">
    <property type="entry name" value="CYCLIC NUCLEOTIDE-GATED ION CHANNEL 15-RELATED-RELATED"/>
    <property type="match status" value="1"/>
</dbReference>
<dbReference type="GO" id="GO:0034220">
    <property type="term" value="P:monoatomic ion transmembrane transport"/>
    <property type="evidence" value="ECO:0007669"/>
    <property type="project" value="UniProtKB-KW"/>
</dbReference>
<dbReference type="Gene3D" id="2.60.120.10">
    <property type="entry name" value="Jelly Rolls"/>
    <property type="match status" value="1"/>
</dbReference>
<feature type="chain" id="PRO_5044865819" evidence="2">
    <location>
        <begin position="19"/>
        <end position="179"/>
    </location>
</feature>
<protein>
    <submittedName>
        <fullName evidence="3">Uncharacterized protein</fullName>
    </submittedName>
</protein>
<evidence type="ECO:0000313" key="4">
    <source>
        <dbReference type="Proteomes" id="UP001630127"/>
    </source>
</evidence>